<dbReference type="PANTHER" id="PTHR47968:SF75">
    <property type="entry name" value="CENTROMERE-ASSOCIATED PROTEIN E"/>
    <property type="match status" value="1"/>
</dbReference>
<dbReference type="PANTHER" id="PTHR47968">
    <property type="entry name" value="CENTROMERE PROTEIN E"/>
    <property type="match status" value="1"/>
</dbReference>
<gene>
    <name evidence="7" type="primary">Contig17140.g18264</name>
    <name evidence="7" type="ORF">STYLEM_5667</name>
</gene>
<reference evidence="7 8" key="1">
    <citation type="submission" date="2014-06" db="EMBL/GenBank/DDBJ databases">
        <authorList>
            <person name="Swart Estienne"/>
        </authorList>
    </citation>
    <scope>NUCLEOTIDE SEQUENCE [LARGE SCALE GENOMIC DNA]</scope>
    <source>
        <strain evidence="7 8">130c</strain>
    </source>
</reference>
<dbReference type="Proteomes" id="UP000039865">
    <property type="component" value="Unassembled WGS sequence"/>
</dbReference>
<dbReference type="SMART" id="SM00129">
    <property type="entry name" value="KISc"/>
    <property type="match status" value="1"/>
</dbReference>
<dbReference type="SUPFAM" id="SSF52540">
    <property type="entry name" value="P-loop containing nucleoside triphosphate hydrolases"/>
    <property type="match status" value="1"/>
</dbReference>
<dbReference type="PRINTS" id="PR00380">
    <property type="entry name" value="KINESINHEAVY"/>
</dbReference>
<dbReference type="Pfam" id="PF00225">
    <property type="entry name" value="Kinesin"/>
    <property type="match status" value="1"/>
</dbReference>
<dbReference type="InterPro" id="IPR027640">
    <property type="entry name" value="Kinesin-like_fam"/>
</dbReference>
<comment type="similarity">
    <text evidence="3">Belongs to the TRAFAC class myosin-kinesin ATPase superfamily. Kinesin family.</text>
</comment>
<dbReference type="InterPro" id="IPR036961">
    <property type="entry name" value="Kinesin_motor_dom_sf"/>
</dbReference>
<dbReference type="GO" id="GO:0003777">
    <property type="term" value="F:microtubule motor activity"/>
    <property type="evidence" value="ECO:0007669"/>
    <property type="project" value="InterPro"/>
</dbReference>
<dbReference type="PROSITE" id="PS50067">
    <property type="entry name" value="KINESIN_MOTOR_2"/>
    <property type="match status" value="1"/>
</dbReference>
<feature type="region of interest" description="Disordered" evidence="5">
    <location>
        <begin position="944"/>
        <end position="966"/>
    </location>
</feature>
<keyword evidence="3" id="KW-0547">Nucleotide-binding</keyword>
<feature type="compositionally biased region" description="Polar residues" evidence="5">
    <location>
        <begin position="638"/>
        <end position="653"/>
    </location>
</feature>
<sequence>MFPIQVEKLDPNPNTQQFRLGKEQSQRQERPHQSIQSIQKLLGNSDDDLFESSIKEEDLNQDSDDFQQFLNKQKSSEDGTLALSESEFQDRMKSYQNRPSAKVITRNQEVKMNSLPQQRSNSEYLAVGSNQRKDLTRDIYYIEQSSSMIRLRPQTKKVTYKFLLILKQEAGQNTIIEEREGKLFDSLREKEIKIENDVKLYSDNFSTEQIYEDNEIEQQLWNSLDGQNCNYSMIQILHLVCIFSFGHTGSGKSHTIFGNKEKSPGLLPLILESMFAYIYQVKISSQDYIQRVDLEFLIRVSYFEIYNEQINDLLSPNTLRTNGSNIDKVTEEACINIDQIISLVRMGDINRQLGTTKNNDRNSKAHVIFRIIVETYCPEASQHQINKINQSVINLVDLGGSEALNEKEDPDRNSQQQREAFFPIKSLITLEQIITILSEGNDMNEWIPYRESKLTRFMQPYLEGNSKMLWICNISPCDQHYRVNKRTIEFANKIPQIKQQVQTNSISPQQSQLHKTKKKIKLLRQSLVAMDNLIQRKGQMSQKNGVSLKPQDFDQEVDEKVRLNNEIKKLTDQILVSEKVAAFMKKFDKMRGSNSRNNPNLQSNQRKSTLYARMSKRIDNARDFVIKNSFEEEKYQNENDTLDPNNRRSSTQRPMIRKTIKSIQKNQSNDNTPKQNFDQPPQFAVGRLTFLDQMMDSQNQRSIVDMQSRFVSINQDMNLLTDDNLLDDNLDELNKTPMALMTQNSDYFERNLNSFRAQIQQFQEQSMSNSKDVSREQRLEKIQNIDDDSLLDDEEIEQDDLEDYGEEQKSQHDRNQDYDDDDVFYAIVEEEDEEDSFEREKREKREKSQLEYELKIDELEKNFGGSFISKRDKTQVSNNGQFDGEEFQFMDEKILGDGDDDEDLLKNFDGIPKQSIIDRLDQHRDSIKPPNLLPLHKQRRDTIASRNQTEVVRPSQNLTTDGTQSGRKTLIRKSVSKKNGSNTNIVTTQINTENLKCSKCQGKIGNQDLMHNIFEADKIFLETLLGQKDKEITEQLKKQEIQFQQSKKEKNDLLTYILELETQLQFKN</sequence>
<dbReference type="GO" id="GO:0007018">
    <property type="term" value="P:microtubule-based movement"/>
    <property type="evidence" value="ECO:0007669"/>
    <property type="project" value="InterPro"/>
</dbReference>
<evidence type="ECO:0000256" key="4">
    <source>
        <dbReference type="SAM" id="Coils"/>
    </source>
</evidence>
<feature type="region of interest" description="Disordered" evidence="5">
    <location>
        <begin position="635"/>
        <end position="655"/>
    </location>
</feature>
<dbReference type="OrthoDB" id="2663075at2759"/>
<feature type="region of interest" description="Disordered" evidence="5">
    <location>
        <begin position="1"/>
        <end position="35"/>
    </location>
</feature>
<evidence type="ECO:0000256" key="1">
    <source>
        <dbReference type="ARBA" id="ARBA00023054"/>
    </source>
</evidence>
<dbReference type="EMBL" id="CCKQ01005463">
    <property type="protein sequence ID" value="CDW76706.1"/>
    <property type="molecule type" value="Genomic_DNA"/>
</dbReference>
<feature type="binding site" evidence="3">
    <location>
        <begin position="246"/>
        <end position="253"/>
    </location>
    <ligand>
        <name>ATP</name>
        <dbReference type="ChEBI" id="CHEBI:30616"/>
    </ligand>
</feature>
<feature type="domain" description="Kinesin motor" evidence="6">
    <location>
        <begin position="144"/>
        <end position="497"/>
    </location>
</feature>
<keyword evidence="3" id="KW-0067">ATP-binding</keyword>
<feature type="coiled-coil region" evidence="4">
    <location>
        <begin position="827"/>
        <end position="862"/>
    </location>
</feature>
<dbReference type="InterPro" id="IPR001752">
    <property type="entry name" value="Kinesin_motor_dom"/>
</dbReference>
<evidence type="ECO:0000256" key="3">
    <source>
        <dbReference type="PROSITE-ProRule" id="PRU00283"/>
    </source>
</evidence>
<dbReference type="Gene3D" id="3.40.850.10">
    <property type="entry name" value="Kinesin motor domain"/>
    <property type="match status" value="1"/>
</dbReference>
<dbReference type="GO" id="GO:0005524">
    <property type="term" value="F:ATP binding"/>
    <property type="evidence" value="ECO:0007669"/>
    <property type="project" value="UniProtKB-UniRule"/>
</dbReference>
<dbReference type="InterPro" id="IPR027417">
    <property type="entry name" value="P-loop_NTPase"/>
</dbReference>
<dbReference type="InParanoid" id="A0A078A7D7"/>
<proteinExistence type="inferred from homology"/>
<dbReference type="GO" id="GO:0008017">
    <property type="term" value="F:microtubule binding"/>
    <property type="evidence" value="ECO:0007669"/>
    <property type="project" value="InterPro"/>
</dbReference>
<evidence type="ECO:0000256" key="5">
    <source>
        <dbReference type="SAM" id="MobiDB-lite"/>
    </source>
</evidence>
<evidence type="ECO:0000256" key="2">
    <source>
        <dbReference type="ARBA" id="ARBA00023175"/>
    </source>
</evidence>
<organism evidence="7 8">
    <name type="scientific">Stylonychia lemnae</name>
    <name type="common">Ciliate</name>
    <dbReference type="NCBI Taxonomy" id="5949"/>
    <lineage>
        <taxon>Eukaryota</taxon>
        <taxon>Sar</taxon>
        <taxon>Alveolata</taxon>
        <taxon>Ciliophora</taxon>
        <taxon>Intramacronucleata</taxon>
        <taxon>Spirotrichea</taxon>
        <taxon>Stichotrichia</taxon>
        <taxon>Sporadotrichida</taxon>
        <taxon>Oxytrichidae</taxon>
        <taxon>Stylonychinae</taxon>
        <taxon>Stylonychia</taxon>
    </lineage>
</organism>
<dbReference type="AlphaFoldDB" id="A0A078A7D7"/>
<protein>
    <submittedName>
        <fullName evidence="7">Centromeric protein</fullName>
    </submittedName>
</protein>
<keyword evidence="1 4" id="KW-0175">Coiled coil</keyword>
<name>A0A078A7D7_STYLE</name>
<accession>A0A078A7D7</accession>
<keyword evidence="8" id="KW-1185">Reference proteome</keyword>
<evidence type="ECO:0000313" key="8">
    <source>
        <dbReference type="Proteomes" id="UP000039865"/>
    </source>
</evidence>
<evidence type="ECO:0000313" key="7">
    <source>
        <dbReference type="EMBL" id="CDW76706.1"/>
    </source>
</evidence>
<feature type="compositionally biased region" description="Basic and acidic residues" evidence="5">
    <location>
        <begin position="20"/>
        <end position="32"/>
    </location>
</feature>
<keyword evidence="2 3" id="KW-0505">Motor protein</keyword>
<evidence type="ECO:0000259" key="6">
    <source>
        <dbReference type="PROSITE" id="PS50067"/>
    </source>
</evidence>